<dbReference type="GO" id="GO:0030198">
    <property type="term" value="P:extracellular matrix organization"/>
    <property type="evidence" value="ECO:0007669"/>
    <property type="project" value="TreeGrafter"/>
</dbReference>
<feature type="binding site" evidence="12">
    <location>
        <position position="218"/>
    </location>
    <ligand>
        <name>Ca(2+)</name>
        <dbReference type="ChEBI" id="CHEBI:29108"/>
        <label>5</label>
    </ligand>
</feature>
<feature type="binding site" evidence="12">
    <location>
        <position position="261"/>
    </location>
    <ligand>
        <name>Ca(2+)</name>
        <dbReference type="ChEBI" id="CHEBI:29108"/>
        <label>5</label>
    </ligand>
</feature>
<dbReference type="PANTHER" id="PTHR10201:SF291">
    <property type="entry name" value="MATRIX METALLOPROTEINASE 1, ISOFORM C-RELATED"/>
    <property type="match status" value="1"/>
</dbReference>
<dbReference type="Gene3D" id="2.110.10.10">
    <property type="entry name" value="Hemopexin-like domain"/>
    <property type="match status" value="1"/>
</dbReference>
<dbReference type="InterPro" id="IPR018487">
    <property type="entry name" value="Hemopexin-like_repeat"/>
</dbReference>
<comment type="cofactor">
    <cofactor evidence="12">
        <name>Ca(2+)</name>
        <dbReference type="ChEBI" id="CHEBI:29108"/>
    </cofactor>
    <text evidence="12">Can bind about 5 Ca(2+) ions per subunit.</text>
</comment>
<feature type="binding site" evidence="12">
    <location>
        <position position="87"/>
    </location>
    <ligand>
        <name>Zn(2+)</name>
        <dbReference type="ChEBI" id="CHEBI:29105"/>
        <label>2</label>
        <note>catalytic</note>
    </ligand>
</feature>
<evidence type="ECO:0000256" key="11">
    <source>
        <dbReference type="PIRSR" id="PIRSR001191-2"/>
    </source>
</evidence>
<feature type="binding site" evidence="12">
    <location>
        <position position="21"/>
    </location>
    <ligand>
        <name>Zn(2+)</name>
        <dbReference type="ChEBI" id="CHEBI:29105"/>
        <label>1</label>
    </ligand>
</feature>
<dbReference type="SMART" id="SM00120">
    <property type="entry name" value="HX"/>
    <property type="match status" value="4"/>
</dbReference>
<feature type="compositionally biased region" description="Low complexity" evidence="14">
    <location>
        <begin position="123"/>
        <end position="152"/>
    </location>
</feature>
<keyword evidence="6" id="KW-0378">Hydrolase</keyword>
<keyword evidence="7 11" id="KW-0862">Zinc</keyword>
<feature type="binding site" evidence="12">
    <location>
        <position position="28"/>
    </location>
    <ligand>
        <name>Ca(2+)</name>
        <dbReference type="ChEBI" id="CHEBI:29108"/>
        <label>3</label>
    </ligand>
</feature>
<evidence type="ECO:0000313" key="16">
    <source>
        <dbReference type="EMBL" id="AOD41303.1"/>
    </source>
</evidence>
<evidence type="ECO:0000256" key="1">
    <source>
        <dbReference type="ARBA" id="ARBA00010370"/>
    </source>
</evidence>
<dbReference type="AlphaFoldDB" id="A0A1B2VV99"/>
<dbReference type="InterPro" id="IPR021190">
    <property type="entry name" value="Pept_M10A"/>
</dbReference>
<evidence type="ECO:0000256" key="7">
    <source>
        <dbReference type="ARBA" id="ARBA00022833"/>
    </source>
</evidence>
<dbReference type="GO" id="GO:0005615">
    <property type="term" value="C:extracellular space"/>
    <property type="evidence" value="ECO:0007669"/>
    <property type="project" value="TreeGrafter"/>
</dbReference>
<evidence type="ECO:0000256" key="3">
    <source>
        <dbReference type="ARBA" id="ARBA00022723"/>
    </source>
</evidence>
<dbReference type="SUPFAM" id="SSF55486">
    <property type="entry name" value="Metalloproteases ('zincins'), catalytic domain"/>
    <property type="match status" value="1"/>
</dbReference>
<protein>
    <submittedName>
        <fullName evidence="16">Matrix metalloproteinase-19-like protein</fullName>
    </submittedName>
</protein>
<keyword evidence="8" id="KW-0482">Metalloprotease</keyword>
<comment type="cofactor">
    <cofactor evidence="12">
        <name>Zn(2+)</name>
        <dbReference type="ChEBI" id="CHEBI:29105"/>
    </cofactor>
    <text evidence="12">Binds 2 Zn(2+) ions per subunit.</text>
</comment>
<feature type="binding site" evidence="12">
    <location>
        <position position="19"/>
    </location>
    <ligand>
        <name>Zn(2+)</name>
        <dbReference type="ChEBI" id="CHEBI:29105"/>
        <label>1</label>
    </ligand>
</feature>
<feature type="binding site" evidence="12">
    <location>
        <position position="48"/>
    </location>
    <ligand>
        <name>Ca(2+)</name>
        <dbReference type="ChEBI" id="CHEBI:29108"/>
        <label>3</label>
    </ligand>
</feature>
<dbReference type="InterPro" id="IPR006026">
    <property type="entry name" value="Peptidase_Metallo"/>
</dbReference>
<feature type="binding site" evidence="12">
    <location>
        <position position="168"/>
    </location>
    <ligand>
        <name>Ca(2+)</name>
        <dbReference type="ChEBI" id="CHEBI:29108"/>
        <label>4</label>
    </ligand>
</feature>
<feature type="binding site" evidence="12">
    <location>
        <position position="51"/>
    </location>
    <ligand>
        <name>Ca(2+)</name>
        <dbReference type="ChEBI" id="CHEBI:29108"/>
        <label>1</label>
    </ligand>
</feature>
<sequence length="360" mass="40646">KIETPDTPDLNILFAVGDHGDGAFNSFDGPGMILAHAFYPEDGNVHFDESEEWSEYTEDGTNLMIVAAHEIGHALGLGHSNVRDSLMWPTYQGYIPNYKLPYDDIRGIQYLYGGPPRTAVIETSPTTTTKSTTTSTTTTPTTTTCEPCSTSPPTEPSLVPDGCLTKFDAIVQGYDHRIYMFRGEWVWRATELKGLDPEFPKLISEVYDLNPPINFGSAVYSPRTYYTYIFKGSKIWKYWGQQLSDTKRVTNPSWPTVLQAAFTDSQGTIYIFSGSKYYIFDEDSMDVQKYNTGLIEDKFPGIPYNIEAAVRLQDGYIYFFKGIRYRKYDDTQRRVLDGYPKLTAPAWMGPQCGNGSYVPK</sequence>
<dbReference type="PANTHER" id="PTHR10201">
    <property type="entry name" value="MATRIX METALLOPROTEINASE"/>
    <property type="match status" value="1"/>
</dbReference>
<keyword evidence="5" id="KW-0677">Repeat</keyword>
<feature type="active site" evidence="10">
    <location>
        <position position="70"/>
    </location>
</feature>
<evidence type="ECO:0000256" key="9">
    <source>
        <dbReference type="ARBA" id="ARBA00023145"/>
    </source>
</evidence>
<dbReference type="GO" id="GO:0004222">
    <property type="term" value="F:metalloendopeptidase activity"/>
    <property type="evidence" value="ECO:0007669"/>
    <property type="project" value="InterPro"/>
</dbReference>
<evidence type="ECO:0000256" key="14">
    <source>
        <dbReference type="SAM" id="MobiDB-lite"/>
    </source>
</evidence>
<dbReference type="InterPro" id="IPR036375">
    <property type="entry name" value="Hemopexin-like_dom_sf"/>
</dbReference>
<feature type="binding site" evidence="11">
    <location>
        <position position="73"/>
    </location>
    <ligand>
        <name>Zn(2+)</name>
        <dbReference type="ChEBI" id="CHEBI:29105"/>
        <label>2</label>
        <note>catalytic</note>
    </ligand>
</feature>
<dbReference type="GO" id="GO:0006508">
    <property type="term" value="P:proteolysis"/>
    <property type="evidence" value="ECO:0007669"/>
    <property type="project" value="UniProtKB-KW"/>
</dbReference>
<feature type="binding site" evidence="12">
    <location>
        <position position="36"/>
    </location>
    <ligand>
        <name>Zn(2+)</name>
        <dbReference type="ChEBI" id="CHEBI:29105"/>
        <label>1</label>
    </ligand>
</feature>
<feature type="repeat" description="Hemopexin" evidence="13">
    <location>
        <begin position="303"/>
        <end position="350"/>
    </location>
</feature>
<evidence type="ECO:0000256" key="6">
    <source>
        <dbReference type="ARBA" id="ARBA00022801"/>
    </source>
</evidence>
<evidence type="ECO:0000256" key="12">
    <source>
        <dbReference type="PIRSR" id="PIRSR621190-2"/>
    </source>
</evidence>
<dbReference type="PROSITE" id="PS51642">
    <property type="entry name" value="HEMOPEXIN_2"/>
    <property type="match status" value="3"/>
</dbReference>
<keyword evidence="12" id="KW-0106">Calcium</keyword>
<dbReference type="CDD" id="cd04278">
    <property type="entry name" value="ZnMc_MMP"/>
    <property type="match status" value="1"/>
</dbReference>
<feature type="binding site" evidence="12">
    <location>
        <position position="46"/>
    </location>
    <ligand>
        <name>Zn(2+)</name>
        <dbReference type="ChEBI" id="CHEBI:29105"/>
        <label>1</label>
    </ligand>
</feature>
<feature type="domain" description="Peptidase metallopeptidase" evidence="15">
    <location>
        <begin position="1"/>
        <end position="114"/>
    </location>
</feature>
<reference evidence="16" key="1">
    <citation type="submission" date="2016-01" db="EMBL/GenBank/DDBJ databases">
        <authorList>
            <person name="Oliw E.H."/>
        </authorList>
    </citation>
    <scope>NUCLEOTIDE SEQUENCE</scope>
</reference>
<keyword evidence="9" id="KW-0865">Zymogen</keyword>
<name>A0A1B2VV99_PERAI</name>
<dbReference type="InterPro" id="IPR000585">
    <property type="entry name" value="Hemopexin-like_dom"/>
</dbReference>
<evidence type="ECO:0000259" key="15">
    <source>
        <dbReference type="SMART" id="SM00235"/>
    </source>
</evidence>
<evidence type="ECO:0000256" key="5">
    <source>
        <dbReference type="ARBA" id="ARBA00022737"/>
    </source>
</evidence>
<dbReference type="EMBL" id="KU535888">
    <property type="protein sequence ID" value="AOD41303.1"/>
    <property type="molecule type" value="mRNA"/>
</dbReference>
<feature type="repeat" description="Hemopexin" evidence="13">
    <location>
        <begin position="255"/>
        <end position="302"/>
    </location>
</feature>
<dbReference type="SUPFAM" id="SSF50923">
    <property type="entry name" value="Hemopexin-like domain"/>
    <property type="match status" value="1"/>
</dbReference>
<dbReference type="GO" id="GO:0030574">
    <property type="term" value="P:collagen catabolic process"/>
    <property type="evidence" value="ECO:0007669"/>
    <property type="project" value="TreeGrafter"/>
</dbReference>
<dbReference type="GO" id="GO:0031012">
    <property type="term" value="C:extracellular matrix"/>
    <property type="evidence" value="ECO:0007669"/>
    <property type="project" value="InterPro"/>
</dbReference>
<evidence type="ECO:0000256" key="4">
    <source>
        <dbReference type="ARBA" id="ARBA00022729"/>
    </source>
</evidence>
<organism evidence="16">
    <name type="scientific">Perinereis aibuhitensis</name>
    <name type="common">Korean lugworm</name>
    <name type="synonym">Nereis aibuhitensis</name>
    <dbReference type="NCBI Taxonomy" id="126650"/>
    <lineage>
        <taxon>Eukaryota</taxon>
        <taxon>Metazoa</taxon>
        <taxon>Spiralia</taxon>
        <taxon>Lophotrochozoa</taxon>
        <taxon>Annelida</taxon>
        <taxon>Polychaeta</taxon>
        <taxon>Errantia</taxon>
        <taxon>Phyllodocida</taxon>
        <taxon>Nereididae</taxon>
        <taxon>Perinereis</taxon>
    </lineage>
</organism>
<feature type="binding site" evidence="11">
    <location>
        <position position="69"/>
    </location>
    <ligand>
        <name>Zn(2+)</name>
        <dbReference type="ChEBI" id="CHEBI:29105"/>
        <label>2</label>
        <note>catalytic</note>
    </ligand>
</feature>
<feature type="binding site" evidence="12">
    <location>
        <position position="9"/>
    </location>
    <ligand>
        <name>Ca(2+)</name>
        <dbReference type="ChEBI" id="CHEBI:29108"/>
        <label>2</label>
    </ligand>
</feature>
<evidence type="ECO:0000256" key="2">
    <source>
        <dbReference type="ARBA" id="ARBA00022670"/>
    </source>
</evidence>
<feature type="binding site" evidence="12">
    <location>
        <position position="170"/>
    </location>
    <ligand>
        <name>Ca(2+)</name>
        <dbReference type="ChEBI" id="CHEBI:29108"/>
        <label>5</label>
    </ligand>
</feature>
<feature type="binding site" evidence="11">
    <location>
        <position position="79"/>
    </location>
    <ligand>
        <name>Zn(2+)</name>
        <dbReference type="ChEBI" id="CHEBI:29105"/>
        <label>2</label>
        <note>catalytic</note>
    </ligand>
</feature>
<dbReference type="GO" id="GO:0008270">
    <property type="term" value="F:zinc ion binding"/>
    <property type="evidence" value="ECO:0007669"/>
    <property type="project" value="InterPro"/>
</dbReference>
<feature type="binding site" evidence="12">
    <location>
        <position position="51"/>
    </location>
    <ligand>
        <name>Ca(2+)</name>
        <dbReference type="ChEBI" id="CHEBI:29108"/>
        <label>3</label>
    </ligand>
</feature>
<dbReference type="Pfam" id="PF00413">
    <property type="entry name" value="Peptidase_M10"/>
    <property type="match status" value="1"/>
</dbReference>
<dbReference type="InterPro" id="IPR024079">
    <property type="entry name" value="MetalloPept_cat_dom_sf"/>
</dbReference>
<evidence type="ECO:0000256" key="10">
    <source>
        <dbReference type="PIRSR" id="PIRSR001191-1"/>
    </source>
</evidence>
<dbReference type="PRINTS" id="PR00138">
    <property type="entry name" value="MATRIXIN"/>
</dbReference>
<feature type="region of interest" description="Disordered" evidence="14">
    <location>
        <begin position="119"/>
        <end position="154"/>
    </location>
</feature>
<feature type="binding site" evidence="12">
    <location>
        <position position="29"/>
    </location>
    <ligand>
        <name>Ca(2+)</name>
        <dbReference type="ChEBI" id="CHEBI:29108"/>
        <label>3</label>
    </ligand>
</feature>
<dbReference type="PIRSF" id="PIRSF001191">
    <property type="entry name" value="Peptidase_M10A_matrix"/>
    <property type="match status" value="1"/>
</dbReference>
<keyword evidence="3 11" id="KW-0479">Metal-binding</keyword>
<keyword evidence="2" id="KW-0645">Protease</keyword>
<accession>A0A1B2VV99</accession>
<dbReference type="Gene3D" id="3.40.390.10">
    <property type="entry name" value="Collagenase (Catalytic Domain)"/>
    <property type="match status" value="1"/>
</dbReference>
<dbReference type="Pfam" id="PF00045">
    <property type="entry name" value="Hemopexin"/>
    <property type="match status" value="3"/>
</dbReference>
<evidence type="ECO:0000256" key="8">
    <source>
        <dbReference type="ARBA" id="ARBA00023049"/>
    </source>
</evidence>
<dbReference type="CDD" id="cd00094">
    <property type="entry name" value="HX"/>
    <property type="match status" value="1"/>
</dbReference>
<dbReference type="InterPro" id="IPR033739">
    <property type="entry name" value="M10A_MMP"/>
</dbReference>
<comment type="similarity">
    <text evidence="1">Belongs to the peptidase M10A family.</text>
</comment>
<keyword evidence="4" id="KW-0732">Signal</keyword>
<feature type="non-terminal residue" evidence="16">
    <location>
        <position position="1"/>
    </location>
</feature>
<dbReference type="SMART" id="SM00235">
    <property type="entry name" value="ZnMc"/>
    <property type="match status" value="1"/>
</dbReference>
<proteinExistence type="evidence at transcript level"/>
<feature type="repeat" description="Hemopexin" evidence="13">
    <location>
        <begin position="164"/>
        <end position="210"/>
    </location>
</feature>
<dbReference type="InterPro" id="IPR001818">
    <property type="entry name" value="Pept_M10_metallopeptidase"/>
</dbReference>
<evidence type="ECO:0000256" key="13">
    <source>
        <dbReference type="PROSITE-ProRule" id="PRU01011"/>
    </source>
</evidence>